<feature type="region of interest" description="Disordered" evidence="1">
    <location>
        <begin position="64"/>
        <end position="89"/>
    </location>
</feature>
<accession>A0A381T3U0</accession>
<dbReference type="GO" id="GO:0070681">
    <property type="term" value="P:glutaminyl-tRNAGln biosynthesis via transamidation"/>
    <property type="evidence" value="ECO:0007669"/>
    <property type="project" value="TreeGrafter"/>
</dbReference>
<dbReference type="PANTHER" id="PTHR15004">
    <property type="entry name" value="GLUTAMYL-TRNA(GLN) AMIDOTRANSFERASE SUBUNIT C, MITOCHONDRIAL"/>
    <property type="match status" value="1"/>
</dbReference>
<dbReference type="NCBIfam" id="TIGR00135">
    <property type="entry name" value="gatC"/>
    <property type="match status" value="1"/>
</dbReference>
<sequence length="89" mass="10094">MDIEHVAKLARLKLTDAEKKRFSNQMGTIIKYIEKLNELDTKNVEPTAHVLGLENVFRNDIATNPLTDQDPINDSPAHSKGHYEVPKII</sequence>
<proteinExistence type="inferred from homology"/>
<reference evidence="2" key="1">
    <citation type="submission" date="2018-05" db="EMBL/GenBank/DDBJ databases">
        <authorList>
            <person name="Lanie J.A."/>
            <person name="Ng W.-L."/>
            <person name="Kazmierczak K.M."/>
            <person name="Andrzejewski T.M."/>
            <person name="Davidsen T.M."/>
            <person name="Wayne K.J."/>
            <person name="Tettelin H."/>
            <person name="Glass J.I."/>
            <person name="Rusch D."/>
            <person name="Podicherti R."/>
            <person name="Tsui H.-C.T."/>
            <person name="Winkler M.E."/>
        </authorList>
    </citation>
    <scope>NUCLEOTIDE SEQUENCE</scope>
</reference>
<dbReference type="AlphaFoldDB" id="A0A381T3U0"/>
<dbReference type="InterPro" id="IPR003837">
    <property type="entry name" value="GatC"/>
</dbReference>
<evidence type="ECO:0000256" key="1">
    <source>
        <dbReference type="SAM" id="MobiDB-lite"/>
    </source>
</evidence>
<name>A0A381T3U0_9ZZZZ</name>
<dbReference type="PANTHER" id="PTHR15004:SF0">
    <property type="entry name" value="GLUTAMYL-TRNA(GLN) AMIDOTRANSFERASE SUBUNIT C, MITOCHONDRIAL"/>
    <property type="match status" value="1"/>
</dbReference>
<protein>
    <submittedName>
        <fullName evidence="2">Uncharacterized protein</fullName>
    </submittedName>
</protein>
<dbReference type="GO" id="GO:0006450">
    <property type="term" value="P:regulation of translational fidelity"/>
    <property type="evidence" value="ECO:0007669"/>
    <property type="project" value="InterPro"/>
</dbReference>
<dbReference type="InterPro" id="IPR036113">
    <property type="entry name" value="Asp/Glu-ADT_sf_sub_c"/>
</dbReference>
<dbReference type="EMBL" id="UINC01003907">
    <property type="protein sequence ID" value="SVA10238.1"/>
    <property type="molecule type" value="Genomic_DNA"/>
</dbReference>
<evidence type="ECO:0000313" key="2">
    <source>
        <dbReference type="EMBL" id="SVA10238.1"/>
    </source>
</evidence>
<gene>
    <name evidence="2" type="ORF">METZ01_LOCUS63092</name>
</gene>
<dbReference type="SUPFAM" id="SSF141000">
    <property type="entry name" value="Glu-tRNAGln amidotransferase C subunit"/>
    <property type="match status" value="1"/>
</dbReference>
<organism evidence="2">
    <name type="scientific">marine metagenome</name>
    <dbReference type="NCBI Taxonomy" id="408172"/>
    <lineage>
        <taxon>unclassified sequences</taxon>
        <taxon>metagenomes</taxon>
        <taxon>ecological metagenomes</taxon>
    </lineage>
</organism>
<dbReference type="HAMAP" id="MF_00122">
    <property type="entry name" value="GatC"/>
    <property type="match status" value="1"/>
</dbReference>
<dbReference type="Pfam" id="PF02686">
    <property type="entry name" value="GatC"/>
    <property type="match status" value="1"/>
</dbReference>
<dbReference type="Gene3D" id="1.10.20.60">
    <property type="entry name" value="Glu-tRNAGln amidotransferase C subunit, N-terminal domain"/>
    <property type="match status" value="1"/>
</dbReference>